<dbReference type="InterPro" id="IPR003660">
    <property type="entry name" value="HAMP_dom"/>
</dbReference>
<dbReference type="PANTHER" id="PTHR45453:SF1">
    <property type="entry name" value="PHOSPHATE REGULON SENSOR PROTEIN PHOR"/>
    <property type="match status" value="1"/>
</dbReference>
<reference evidence="15 16" key="1">
    <citation type="submission" date="2024-09" db="EMBL/GenBank/DDBJ databases">
        <authorList>
            <person name="Sun Q."/>
            <person name="Mori K."/>
        </authorList>
    </citation>
    <scope>NUCLEOTIDE SEQUENCE [LARGE SCALE GENOMIC DNA]</scope>
    <source>
        <strain evidence="15 16">NCAIM B.02529</strain>
    </source>
</reference>
<evidence type="ECO:0000256" key="4">
    <source>
        <dbReference type="ARBA" id="ARBA00022475"/>
    </source>
</evidence>
<protein>
    <recommendedName>
        <fullName evidence="3">histidine kinase</fullName>
        <ecNumber evidence="3">2.7.13.3</ecNumber>
    </recommendedName>
</protein>
<dbReference type="PROSITE" id="PS50885">
    <property type="entry name" value="HAMP"/>
    <property type="match status" value="1"/>
</dbReference>
<dbReference type="SUPFAM" id="SSF55874">
    <property type="entry name" value="ATPase domain of HSP90 chaperone/DNA topoisomerase II/histidine kinase"/>
    <property type="match status" value="1"/>
</dbReference>
<feature type="domain" description="HAMP" evidence="14">
    <location>
        <begin position="199"/>
        <end position="251"/>
    </location>
</feature>
<feature type="transmembrane region" description="Helical" evidence="12">
    <location>
        <begin position="174"/>
        <end position="193"/>
    </location>
</feature>
<comment type="subcellular location">
    <subcellularLocation>
        <location evidence="2">Cell membrane</location>
        <topology evidence="2">Multi-pass membrane protein</topology>
    </subcellularLocation>
</comment>
<evidence type="ECO:0000256" key="3">
    <source>
        <dbReference type="ARBA" id="ARBA00012438"/>
    </source>
</evidence>
<evidence type="ECO:0000256" key="9">
    <source>
        <dbReference type="ARBA" id="ARBA00022840"/>
    </source>
</evidence>
<keyword evidence="5" id="KW-0597">Phosphoprotein</keyword>
<keyword evidence="4" id="KW-1003">Cell membrane</keyword>
<keyword evidence="11 12" id="KW-0472">Membrane</keyword>
<dbReference type="InterPro" id="IPR005467">
    <property type="entry name" value="His_kinase_dom"/>
</dbReference>
<evidence type="ECO:0000256" key="7">
    <source>
        <dbReference type="ARBA" id="ARBA00022741"/>
    </source>
</evidence>
<sequence>MGSWLQIRIIERIRGVGIRKRIWLTISIISFGTIMTAIGLTYFLYENFYVDNQKESLLHQGENLVEEYYASHGADAFEARLRWTNANTKAETIHLKDPRQLNEDLPFQVNGTSFISKQQLEQLQTNQTVTIIKAHPALDQDILAIIHPLMEEGVLTGAIFSYLPLEQVYAPFESIRVIIMGILLTLIILVVWIGKSMTDRLLHPLKTMEAISEQMARGDFSKRITLKGKDEIGSLAQSFNTLSSSLQEVENKRREFLQNVSHELRTPLSYVHGYTEALLDQKVRDEEERERYVTIIHQEVQRMNRLVNDLLDLAQLEGESYPMQQAPIPFAQLVRDVAERFQLRASKEHKRLTLTVDDEIIVKGDSDRLDQVVSNLLDNAFHYTGENGTIDIALQRKEGEVSLSISDSGEGIPPKDVHRIMERFYRVNKARTRSNGGVGLGLAIVQQIVQRHSGTIHIDSTLGLGTTLEVILPLYLLEE</sequence>
<dbReference type="PANTHER" id="PTHR45453">
    <property type="entry name" value="PHOSPHATE REGULON SENSOR PROTEIN PHOR"/>
    <property type="match status" value="1"/>
</dbReference>
<dbReference type="Pfam" id="PF00672">
    <property type="entry name" value="HAMP"/>
    <property type="match status" value="1"/>
</dbReference>
<dbReference type="SMART" id="SM00388">
    <property type="entry name" value="HisKA"/>
    <property type="match status" value="1"/>
</dbReference>
<dbReference type="Gene3D" id="3.30.565.10">
    <property type="entry name" value="Histidine kinase-like ATPase, C-terminal domain"/>
    <property type="match status" value="1"/>
</dbReference>
<dbReference type="InterPro" id="IPR004358">
    <property type="entry name" value="Sig_transdc_His_kin-like_C"/>
</dbReference>
<keyword evidence="9" id="KW-0067">ATP-binding</keyword>
<evidence type="ECO:0000259" key="13">
    <source>
        <dbReference type="PROSITE" id="PS50109"/>
    </source>
</evidence>
<dbReference type="InterPro" id="IPR050351">
    <property type="entry name" value="BphY/WalK/GraS-like"/>
</dbReference>
<dbReference type="Proteomes" id="UP001589836">
    <property type="component" value="Unassembled WGS sequence"/>
</dbReference>
<organism evidence="15 16">
    <name type="scientific">Pontibacillus salicampi</name>
    <dbReference type="NCBI Taxonomy" id="1449801"/>
    <lineage>
        <taxon>Bacteria</taxon>
        <taxon>Bacillati</taxon>
        <taxon>Bacillota</taxon>
        <taxon>Bacilli</taxon>
        <taxon>Bacillales</taxon>
        <taxon>Bacillaceae</taxon>
        <taxon>Pontibacillus</taxon>
    </lineage>
</organism>
<evidence type="ECO:0000256" key="5">
    <source>
        <dbReference type="ARBA" id="ARBA00022553"/>
    </source>
</evidence>
<dbReference type="Pfam" id="PF00512">
    <property type="entry name" value="HisKA"/>
    <property type="match status" value="1"/>
</dbReference>
<evidence type="ECO:0000256" key="10">
    <source>
        <dbReference type="ARBA" id="ARBA00023012"/>
    </source>
</evidence>
<dbReference type="SUPFAM" id="SSF158472">
    <property type="entry name" value="HAMP domain-like"/>
    <property type="match status" value="1"/>
</dbReference>
<dbReference type="RefSeq" id="WP_377349586.1">
    <property type="nucleotide sequence ID" value="NZ_JBHLTP010000012.1"/>
</dbReference>
<dbReference type="InterPro" id="IPR003661">
    <property type="entry name" value="HisK_dim/P_dom"/>
</dbReference>
<dbReference type="PRINTS" id="PR00344">
    <property type="entry name" value="BCTRLSENSOR"/>
</dbReference>
<dbReference type="CDD" id="cd00075">
    <property type="entry name" value="HATPase"/>
    <property type="match status" value="1"/>
</dbReference>
<evidence type="ECO:0000256" key="1">
    <source>
        <dbReference type="ARBA" id="ARBA00000085"/>
    </source>
</evidence>
<dbReference type="CDD" id="cd06225">
    <property type="entry name" value="HAMP"/>
    <property type="match status" value="1"/>
</dbReference>
<keyword evidence="16" id="KW-1185">Reference proteome</keyword>
<keyword evidence="10" id="KW-0902">Two-component regulatory system</keyword>
<dbReference type="EC" id="2.7.13.3" evidence="3"/>
<feature type="domain" description="Histidine kinase" evidence="13">
    <location>
        <begin position="259"/>
        <end position="476"/>
    </location>
</feature>
<evidence type="ECO:0000259" key="14">
    <source>
        <dbReference type="PROSITE" id="PS50885"/>
    </source>
</evidence>
<dbReference type="SMART" id="SM00387">
    <property type="entry name" value="HATPase_c"/>
    <property type="match status" value="1"/>
</dbReference>
<accession>A0ABV6LRD6</accession>
<comment type="caution">
    <text evidence="15">The sequence shown here is derived from an EMBL/GenBank/DDBJ whole genome shotgun (WGS) entry which is preliminary data.</text>
</comment>
<keyword evidence="12" id="KW-0812">Transmembrane</keyword>
<evidence type="ECO:0000256" key="11">
    <source>
        <dbReference type="ARBA" id="ARBA00023136"/>
    </source>
</evidence>
<dbReference type="Gene3D" id="6.10.340.10">
    <property type="match status" value="1"/>
</dbReference>
<dbReference type="SMART" id="SM00304">
    <property type="entry name" value="HAMP"/>
    <property type="match status" value="1"/>
</dbReference>
<evidence type="ECO:0000313" key="15">
    <source>
        <dbReference type="EMBL" id="MFC0524966.1"/>
    </source>
</evidence>
<evidence type="ECO:0000256" key="8">
    <source>
        <dbReference type="ARBA" id="ARBA00022777"/>
    </source>
</evidence>
<evidence type="ECO:0000313" key="16">
    <source>
        <dbReference type="Proteomes" id="UP001589836"/>
    </source>
</evidence>
<dbReference type="InterPro" id="IPR003594">
    <property type="entry name" value="HATPase_dom"/>
</dbReference>
<keyword evidence="6" id="KW-0808">Transferase</keyword>
<feature type="transmembrane region" description="Helical" evidence="12">
    <location>
        <begin position="21"/>
        <end position="45"/>
    </location>
</feature>
<comment type="catalytic activity">
    <reaction evidence="1">
        <text>ATP + protein L-histidine = ADP + protein N-phospho-L-histidine.</text>
        <dbReference type="EC" id="2.7.13.3"/>
    </reaction>
</comment>
<proteinExistence type="predicted"/>
<dbReference type="SUPFAM" id="SSF47384">
    <property type="entry name" value="Homodimeric domain of signal transducing histidine kinase"/>
    <property type="match status" value="1"/>
</dbReference>
<dbReference type="CDD" id="cd00082">
    <property type="entry name" value="HisKA"/>
    <property type="match status" value="1"/>
</dbReference>
<gene>
    <name evidence="15" type="ORF">ACFFGV_15410</name>
</gene>
<evidence type="ECO:0000256" key="2">
    <source>
        <dbReference type="ARBA" id="ARBA00004651"/>
    </source>
</evidence>
<evidence type="ECO:0000256" key="6">
    <source>
        <dbReference type="ARBA" id="ARBA00022679"/>
    </source>
</evidence>
<keyword evidence="12" id="KW-1133">Transmembrane helix</keyword>
<evidence type="ECO:0000256" key="12">
    <source>
        <dbReference type="SAM" id="Phobius"/>
    </source>
</evidence>
<keyword evidence="7" id="KW-0547">Nucleotide-binding</keyword>
<dbReference type="InterPro" id="IPR036097">
    <property type="entry name" value="HisK_dim/P_sf"/>
</dbReference>
<name>A0ABV6LRD6_9BACI</name>
<dbReference type="EMBL" id="JBHLTP010000012">
    <property type="protein sequence ID" value="MFC0524966.1"/>
    <property type="molecule type" value="Genomic_DNA"/>
</dbReference>
<keyword evidence="8 15" id="KW-0418">Kinase</keyword>
<dbReference type="InterPro" id="IPR036890">
    <property type="entry name" value="HATPase_C_sf"/>
</dbReference>
<dbReference type="GO" id="GO:0016301">
    <property type="term" value="F:kinase activity"/>
    <property type="evidence" value="ECO:0007669"/>
    <property type="project" value="UniProtKB-KW"/>
</dbReference>
<dbReference type="Pfam" id="PF02518">
    <property type="entry name" value="HATPase_c"/>
    <property type="match status" value="1"/>
</dbReference>
<dbReference type="Gene3D" id="1.10.287.130">
    <property type="match status" value="1"/>
</dbReference>
<dbReference type="PROSITE" id="PS50109">
    <property type="entry name" value="HIS_KIN"/>
    <property type="match status" value="1"/>
</dbReference>